<feature type="region of interest" description="Disordered" evidence="1">
    <location>
        <begin position="43"/>
        <end position="77"/>
    </location>
</feature>
<evidence type="ECO:0000256" key="1">
    <source>
        <dbReference type="SAM" id="MobiDB-lite"/>
    </source>
</evidence>
<name>A0A9W6W387_9ACTN</name>
<sequence length="77" mass="8118">MAVERLWITRAPTGPACEADPDVTVAPAREAGAFRRARGGVARVSGSGWRPSPARGEDAVQAEVRRSANGPRFAEMG</sequence>
<gene>
    <name evidence="2" type="ORF">Airi02_056400</name>
</gene>
<feature type="compositionally biased region" description="Basic and acidic residues" evidence="1">
    <location>
        <begin position="55"/>
        <end position="66"/>
    </location>
</feature>
<evidence type="ECO:0000313" key="2">
    <source>
        <dbReference type="EMBL" id="GLY87711.1"/>
    </source>
</evidence>
<comment type="caution">
    <text evidence="2">The sequence shown here is derived from an EMBL/GenBank/DDBJ whole genome shotgun (WGS) entry which is preliminary data.</text>
</comment>
<reference evidence="2" key="1">
    <citation type="submission" date="2023-03" db="EMBL/GenBank/DDBJ databases">
        <title>Actinoallomurus iriomotensis NBRC 103684.</title>
        <authorList>
            <person name="Ichikawa N."/>
            <person name="Sato H."/>
            <person name="Tonouchi N."/>
        </authorList>
    </citation>
    <scope>NUCLEOTIDE SEQUENCE</scope>
    <source>
        <strain evidence="2">NBRC 103684</strain>
    </source>
</reference>
<accession>A0A9W6W387</accession>
<keyword evidence="3" id="KW-1185">Reference proteome</keyword>
<evidence type="ECO:0000313" key="3">
    <source>
        <dbReference type="Proteomes" id="UP001165074"/>
    </source>
</evidence>
<proteinExistence type="predicted"/>
<dbReference type="Proteomes" id="UP001165074">
    <property type="component" value="Unassembled WGS sequence"/>
</dbReference>
<dbReference type="EMBL" id="BSTK01000008">
    <property type="protein sequence ID" value="GLY87711.1"/>
    <property type="molecule type" value="Genomic_DNA"/>
</dbReference>
<protein>
    <submittedName>
        <fullName evidence="2">Uncharacterized protein</fullName>
    </submittedName>
</protein>
<organism evidence="2 3">
    <name type="scientific">Actinoallomurus iriomotensis</name>
    <dbReference type="NCBI Taxonomy" id="478107"/>
    <lineage>
        <taxon>Bacteria</taxon>
        <taxon>Bacillati</taxon>
        <taxon>Actinomycetota</taxon>
        <taxon>Actinomycetes</taxon>
        <taxon>Streptosporangiales</taxon>
        <taxon>Thermomonosporaceae</taxon>
        <taxon>Actinoallomurus</taxon>
    </lineage>
</organism>
<dbReference type="AlphaFoldDB" id="A0A9W6W387"/>